<keyword evidence="3" id="KW-1185">Reference proteome</keyword>
<dbReference type="GO" id="GO:0005783">
    <property type="term" value="C:endoplasmic reticulum"/>
    <property type="evidence" value="ECO:0007669"/>
    <property type="project" value="TreeGrafter"/>
</dbReference>
<sequence length="182" mass="20206">MAAENIHVRLCLQDIIKLDLEAKALIQDIKDHADTVDSLDYFSTQAREKLKTLREKIDDLEQLGHEQDQESDKNAILANVKTLKQTLSGTLSSLRQANLSSQLTIDKKTKEQLMFGSSQIRHRAHGNKETLAKMAVDITESLLSLNRTIAGQVTHSESTMTALGEYRESPSQFIAVSISDAG</sequence>
<dbReference type="AlphaFoldDB" id="A0A2T7PCD3"/>
<evidence type="ECO:0000313" key="3">
    <source>
        <dbReference type="Proteomes" id="UP000245119"/>
    </source>
</evidence>
<dbReference type="OrthoDB" id="46868at2759"/>
<dbReference type="STRING" id="400727.A0A2T7PCD3"/>
<evidence type="ECO:0000256" key="1">
    <source>
        <dbReference type="SAM" id="Coils"/>
    </source>
</evidence>
<protein>
    <submittedName>
        <fullName evidence="2">Uncharacterized protein</fullName>
    </submittedName>
</protein>
<evidence type="ECO:0000313" key="2">
    <source>
        <dbReference type="EMBL" id="PVD31078.1"/>
    </source>
</evidence>
<dbReference type="EMBL" id="PZQS01000005">
    <property type="protein sequence ID" value="PVD31078.1"/>
    <property type="molecule type" value="Genomic_DNA"/>
</dbReference>
<dbReference type="PANTHER" id="PTHR12825:SF0">
    <property type="entry name" value="VESICLE TRANSPORT PROTEIN SEC20"/>
    <property type="match status" value="1"/>
</dbReference>
<gene>
    <name evidence="2" type="ORF">C0Q70_10355</name>
</gene>
<dbReference type="PANTHER" id="PTHR12825">
    <property type="entry name" value="BNIP1-RELATED"/>
    <property type="match status" value="1"/>
</dbReference>
<reference evidence="2 3" key="1">
    <citation type="submission" date="2018-04" db="EMBL/GenBank/DDBJ databases">
        <title>The genome of golden apple snail Pomacea canaliculata provides insight into stress tolerance and invasive adaptation.</title>
        <authorList>
            <person name="Liu C."/>
            <person name="Liu B."/>
            <person name="Ren Y."/>
            <person name="Zhang Y."/>
            <person name="Wang H."/>
            <person name="Li S."/>
            <person name="Jiang F."/>
            <person name="Yin L."/>
            <person name="Zhang G."/>
            <person name="Qian W."/>
            <person name="Fan W."/>
        </authorList>
    </citation>
    <scope>NUCLEOTIDE SEQUENCE [LARGE SCALE GENOMIC DNA]</scope>
    <source>
        <strain evidence="2">SZHN2017</strain>
        <tissue evidence="2">Muscle</tissue>
    </source>
</reference>
<dbReference type="GO" id="GO:0005484">
    <property type="term" value="F:SNAP receptor activity"/>
    <property type="evidence" value="ECO:0007669"/>
    <property type="project" value="InterPro"/>
</dbReference>
<feature type="coiled-coil region" evidence="1">
    <location>
        <begin position="43"/>
        <end position="70"/>
    </location>
</feature>
<dbReference type="GO" id="GO:0006890">
    <property type="term" value="P:retrograde vesicle-mediated transport, Golgi to endoplasmic reticulum"/>
    <property type="evidence" value="ECO:0007669"/>
    <property type="project" value="InterPro"/>
</dbReference>
<name>A0A2T7PCD3_POMCA</name>
<organism evidence="2 3">
    <name type="scientific">Pomacea canaliculata</name>
    <name type="common">Golden apple snail</name>
    <dbReference type="NCBI Taxonomy" id="400727"/>
    <lineage>
        <taxon>Eukaryota</taxon>
        <taxon>Metazoa</taxon>
        <taxon>Spiralia</taxon>
        <taxon>Lophotrochozoa</taxon>
        <taxon>Mollusca</taxon>
        <taxon>Gastropoda</taxon>
        <taxon>Caenogastropoda</taxon>
        <taxon>Architaenioglossa</taxon>
        <taxon>Ampullarioidea</taxon>
        <taxon>Ampullariidae</taxon>
        <taxon>Pomacea</taxon>
    </lineage>
</organism>
<dbReference type="InterPro" id="IPR005606">
    <property type="entry name" value="Sec20"/>
</dbReference>
<dbReference type="GO" id="GO:0031201">
    <property type="term" value="C:SNARE complex"/>
    <property type="evidence" value="ECO:0007669"/>
    <property type="project" value="TreeGrafter"/>
</dbReference>
<proteinExistence type="predicted"/>
<keyword evidence="1" id="KW-0175">Coiled coil</keyword>
<dbReference type="Proteomes" id="UP000245119">
    <property type="component" value="Linkage Group LG5"/>
</dbReference>
<comment type="caution">
    <text evidence="2">The sequence shown here is derived from an EMBL/GenBank/DDBJ whole genome shotgun (WGS) entry which is preliminary data.</text>
</comment>
<accession>A0A2T7PCD3</accession>